<protein>
    <submittedName>
        <fullName evidence="1">Uncharacterized protein</fullName>
    </submittedName>
</protein>
<dbReference type="InterPro" id="IPR052147">
    <property type="entry name" value="PP2-like/Lectin"/>
</dbReference>
<accession>A0A9J6A7F9</accession>
<dbReference type="GO" id="GO:0030246">
    <property type="term" value="F:carbohydrate binding"/>
    <property type="evidence" value="ECO:0007669"/>
    <property type="project" value="InterPro"/>
</dbReference>
<dbReference type="PANTHER" id="PTHR48478:SF1">
    <property type="entry name" value="LECTIN-LIKE"/>
    <property type="match status" value="1"/>
</dbReference>
<sequence length="166" mass="18505">MGEVKLLSVHGSFNAEFLSPDTKYKVEFVLRFRKGKHVSGWSKNPVRSVLIPPGKTWNEAIPNKVNLAEKGSQKSFVILAGEFFNPQFNSHGDIQFHLDENKEWKTGLVIKGMVGVVPDVIGCVFGDLTPLELRILDRIDLGQYFEFRVSNENSISYIASGTSSSS</sequence>
<keyword evidence="2" id="KW-1185">Reference proteome</keyword>
<gene>
    <name evidence="1" type="ORF">H5410_005743</name>
</gene>
<name>A0A9J6A7F9_SOLCO</name>
<dbReference type="EMBL" id="JACXVP010000002">
    <property type="protein sequence ID" value="KAG5620525.1"/>
    <property type="molecule type" value="Genomic_DNA"/>
</dbReference>
<dbReference type="AlphaFoldDB" id="A0A9J6A7F9"/>
<organism evidence="1 2">
    <name type="scientific">Solanum commersonii</name>
    <name type="common">Commerson's wild potato</name>
    <name type="synonym">Commerson's nightshade</name>
    <dbReference type="NCBI Taxonomy" id="4109"/>
    <lineage>
        <taxon>Eukaryota</taxon>
        <taxon>Viridiplantae</taxon>
        <taxon>Streptophyta</taxon>
        <taxon>Embryophyta</taxon>
        <taxon>Tracheophyta</taxon>
        <taxon>Spermatophyta</taxon>
        <taxon>Magnoliopsida</taxon>
        <taxon>eudicotyledons</taxon>
        <taxon>Gunneridae</taxon>
        <taxon>Pentapetalae</taxon>
        <taxon>asterids</taxon>
        <taxon>lamiids</taxon>
        <taxon>Solanales</taxon>
        <taxon>Solanaceae</taxon>
        <taxon>Solanoideae</taxon>
        <taxon>Solaneae</taxon>
        <taxon>Solanum</taxon>
    </lineage>
</organism>
<evidence type="ECO:0000313" key="1">
    <source>
        <dbReference type="EMBL" id="KAG5620525.1"/>
    </source>
</evidence>
<reference evidence="1 2" key="1">
    <citation type="submission" date="2020-09" db="EMBL/GenBank/DDBJ databases">
        <title>De no assembly of potato wild relative species, Solanum commersonii.</title>
        <authorList>
            <person name="Cho K."/>
        </authorList>
    </citation>
    <scope>NUCLEOTIDE SEQUENCE [LARGE SCALE GENOMIC DNA]</scope>
    <source>
        <strain evidence="1">LZ3.2</strain>
        <tissue evidence="1">Leaf</tissue>
    </source>
</reference>
<evidence type="ECO:0000313" key="2">
    <source>
        <dbReference type="Proteomes" id="UP000824120"/>
    </source>
</evidence>
<dbReference type="OrthoDB" id="533833at2759"/>
<comment type="caution">
    <text evidence="1">The sequence shown here is derived from an EMBL/GenBank/DDBJ whole genome shotgun (WGS) entry which is preliminary data.</text>
</comment>
<proteinExistence type="predicted"/>
<dbReference type="Proteomes" id="UP000824120">
    <property type="component" value="Chromosome 2"/>
</dbReference>
<dbReference type="PANTHER" id="PTHR48478">
    <property type="entry name" value="LECTIN-LIKE"/>
    <property type="match status" value="1"/>
</dbReference>
<dbReference type="Pfam" id="PF14299">
    <property type="entry name" value="PP2"/>
    <property type="match status" value="1"/>
</dbReference>
<dbReference type="InterPro" id="IPR025886">
    <property type="entry name" value="PP2-like"/>
</dbReference>